<evidence type="ECO:0000313" key="5">
    <source>
        <dbReference type="Proteomes" id="UP000324897"/>
    </source>
</evidence>
<dbReference type="InterPro" id="IPR036574">
    <property type="entry name" value="Scorpion_toxin-like_sf"/>
</dbReference>
<dbReference type="Gramene" id="TVU43273">
    <property type="protein sequence ID" value="TVU43273"/>
    <property type="gene ID" value="EJB05_09728"/>
</dbReference>
<dbReference type="Proteomes" id="UP000324897">
    <property type="component" value="Unassembled WGS sequence"/>
</dbReference>
<evidence type="ECO:0000256" key="2">
    <source>
        <dbReference type="SAM" id="SignalP"/>
    </source>
</evidence>
<dbReference type="AlphaFoldDB" id="A0A5J9W5P3"/>
<evidence type="ECO:0000259" key="3">
    <source>
        <dbReference type="SMART" id="SM00505"/>
    </source>
</evidence>
<proteinExistence type="predicted"/>
<comment type="caution">
    <text evidence="4">The sequence shown here is derived from an EMBL/GenBank/DDBJ whole genome shotgun (WGS) entry which is preliminary data.</text>
</comment>
<feature type="signal peptide" evidence="2">
    <location>
        <begin position="1"/>
        <end position="22"/>
    </location>
</feature>
<name>A0A5J9W5P3_9POAL</name>
<organism evidence="4 5">
    <name type="scientific">Eragrostis curvula</name>
    <name type="common">weeping love grass</name>
    <dbReference type="NCBI Taxonomy" id="38414"/>
    <lineage>
        <taxon>Eukaryota</taxon>
        <taxon>Viridiplantae</taxon>
        <taxon>Streptophyta</taxon>
        <taxon>Embryophyta</taxon>
        <taxon>Tracheophyta</taxon>
        <taxon>Spermatophyta</taxon>
        <taxon>Magnoliopsida</taxon>
        <taxon>Liliopsida</taxon>
        <taxon>Poales</taxon>
        <taxon>Poaceae</taxon>
        <taxon>PACMAD clade</taxon>
        <taxon>Chloridoideae</taxon>
        <taxon>Eragrostideae</taxon>
        <taxon>Eragrostidinae</taxon>
        <taxon>Eragrostis</taxon>
    </lineage>
</organism>
<feature type="non-terminal residue" evidence="4">
    <location>
        <position position="1"/>
    </location>
</feature>
<feature type="domain" description="Knottins-like" evidence="3">
    <location>
        <begin position="35"/>
        <end position="80"/>
    </location>
</feature>
<protein>
    <recommendedName>
        <fullName evidence="3">Knottins-like domain-containing protein</fullName>
    </recommendedName>
</protein>
<dbReference type="EMBL" id="RWGY01000005">
    <property type="protein sequence ID" value="TVU43273.1"/>
    <property type="molecule type" value="Genomic_DNA"/>
</dbReference>
<keyword evidence="1" id="KW-1015">Disulfide bond</keyword>
<keyword evidence="2" id="KW-0732">Signal</keyword>
<dbReference type="Pfam" id="PF00304">
    <property type="entry name" value="Gamma-thionin"/>
    <property type="match status" value="1"/>
</dbReference>
<evidence type="ECO:0000256" key="1">
    <source>
        <dbReference type="ARBA" id="ARBA00023157"/>
    </source>
</evidence>
<dbReference type="PROSITE" id="PS00940">
    <property type="entry name" value="GAMMA_THIONIN"/>
    <property type="match status" value="1"/>
</dbReference>
<dbReference type="SMART" id="SM00505">
    <property type="entry name" value="Knot1"/>
    <property type="match status" value="1"/>
</dbReference>
<gene>
    <name evidence="4" type="ORF">EJB05_09728</name>
</gene>
<accession>A0A5J9W5P3</accession>
<dbReference type="OrthoDB" id="649415at2759"/>
<dbReference type="InterPro" id="IPR003614">
    <property type="entry name" value="Knottins"/>
</dbReference>
<feature type="chain" id="PRO_5023898060" description="Knottins-like domain-containing protein" evidence="2">
    <location>
        <begin position="23"/>
        <end position="80"/>
    </location>
</feature>
<keyword evidence="5" id="KW-1185">Reference proteome</keyword>
<dbReference type="InterPro" id="IPR008176">
    <property type="entry name" value="Defensin_plant"/>
</dbReference>
<sequence length="80" mass="8630">MELKAKATVCAVLLMLLVLSHDDNGGGVSVAEARVCTGKSQHHSFPCVSDRICSNQCVKQRGGWTAGYCHLRFCTCQKAC</sequence>
<dbReference type="SUPFAM" id="SSF57095">
    <property type="entry name" value="Scorpion toxin-like"/>
    <property type="match status" value="1"/>
</dbReference>
<evidence type="ECO:0000313" key="4">
    <source>
        <dbReference type="EMBL" id="TVU43273.1"/>
    </source>
</evidence>
<dbReference type="GO" id="GO:0006952">
    <property type="term" value="P:defense response"/>
    <property type="evidence" value="ECO:0007669"/>
    <property type="project" value="InterPro"/>
</dbReference>
<dbReference type="Gene3D" id="3.30.30.10">
    <property type="entry name" value="Knottin, scorpion toxin-like"/>
    <property type="match status" value="1"/>
</dbReference>
<reference evidence="4 5" key="1">
    <citation type="journal article" date="2019" name="Sci. Rep.">
        <title>A high-quality genome of Eragrostis curvula grass provides insights into Poaceae evolution and supports new strategies to enhance forage quality.</title>
        <authorList>
            <person name="Carballo J."/>
            <person name="Santos B.A.C.M."/>
            <person name="Zappacosta D."/>
            <person name="Garbus I."/>
            <person name="Selva J.P."/>
            <person name="Gallo C.A."/>
            <person name="Diaz A."/>
            <person name="Albertini E."/>
            <person name="Caccamo M."/>
            <person name="Echenique V."/>
        </authorList>
    </citation>
    <scope>NUCLEOTIDE SEQUENCE [LARGE SCALE GENOMIC DNA]</scope>
    <source>
        <strain evidence="5">cv. Victoria</strain>
        <tissue evidence="4">Leaf</tissue>
    </source>
</reference>